<dbReference type="RefSeq" id="WP_139947708.1">
    <property type="nucleotide sequence ID" value="NZ_CP040899.1"/>
</dbReference>
<proteinExistence type="predicted"/>
<protein>
    <recommendedName>
        <fullName evidence="2">DUF6286 domain-containing protein</fullName>
    </recommendedName>
</protein>
<accession>A0ABX5VJ22</accession>
<keyword evidence="1" id="KW-0812">Transmembrane</keyword>
<keyword evidence="1" id="KW-0472">Membrane</keyword>
<dbReference type="Proteomes" id="UP000313948">
    <property type="component" value="Chromosome"/>
</dbReference>
<dbReference type="EMBL" id="CP040899">
    <property type="protein sequence ID" value="QDB78376.1"/>
    <property type="molecule type" value="Genomic_DNA"/>
</dbReference>
<evidence type="ECO:0000313" key="3">
    <source>
        <dbReference type="EMBL" id="QDB78376.1"/>
    </source>
</evidence>
<gene>
    <name evidence="3" type="ORF">FE251_02530</name>
</gene>
<feature type="transmembrane region" description="Helical" evidence="1">
    <location>
        <begin position="58"/>
        <end position="77"/>
    </location>
</feature>
<sequence length="180" mass="19014">MALLNRILSVLLALALLLGGLLAAVEIVLALLGRPSWVLPHEQWSTWLGEQTWDTDPVRAGLVALALLGLLLLWPALRRGKPSALSLPPRSQGTPAGVSVSASRRGIETSLATAARRTSGVSAARAQVSRRRATVRARTATRSPGTLHAEVSSAVTETLTDLGLAEVLRPRVTISTKAAR</sequence>
<evidence type="ECO:0000313" key="4">
    <source>
        <dbReference type="Proteomes" id="UP000313948"/>
    </source>
</evidence>
<keyword evidence="4" id="KW-1185">Reference proteome</keyword>
<reference evidence="3 4" key="1">
    <citation type="submission" date="2019-05" db="EMBL/GenBank/DDBJ databases">
        <title>Georgenia *** sp. nov., and Georgenia *** sp. nov., isolated from the intestinal contents of plateau pika (Ochotona curzoniae) in the Qinghai-Tibet plateau of China.</title>
        <authorList>
            <person name="Tian Z."/>
        </authorList>
    </citation>
    <scope>NUCLEOTIDE SEQUENCE [LARGE SCALE GENOMIC DNA]</scope>
    <source>
        <strain evidence="3 4">Z294</strain>
    </source>
</reference>
<name>A0ABX5VJ22_9MICO</name>
<dbReference type="Pfam" id="PF19803">
    <property type="entry name" value="DUF6286"/>
    <property type="match status" value="1"/>
</dbReference>
<keyword evidence="1" id="KW-1133">Transmembrane helix</keyword>
<feature type="domain" description="DUF6286" evidence="2">
    <location>
        <begin position="67"/>
        <end position="174"/>
    </location>
</feature>
<evidence type="ECO:0000256" key="1">
    <source>
        <dbReference type="SAM" id="Phobius"/>
    </source>
</evidence>
<evidence type="ECO:0000259" key="2">
    <source>
        <dbReference type="Pfam" id="PF19803"/>
    </source>
</evidence>
<organism evidence="3 4">
    <name type="scientific">Georgenia wutianyii</name>
    <dbReference type="NCBI Taxonomy" id="2585135"/>
    <lineage>
        <taxon>Bacteria</taxon>
        <taxon>Bacillati</taxon>
        <taxon>Actinomycetota</taxon>
        <taxon>Actinomycetes</taxon>
        <taxon>Micrococcales</taxon>
        <taxon>Bogoriellaceae</taxon>
        <taxon>Georgenia</taxon>
    </lineage>
</organism>
<dbReference type="InterPro" id="IPR046253">
    <property type="entry name" value="DUF6286"/>
</dbReference>